<dbReference type="GO" id="GO:0005840">
    <property type="term" value="C:ribosome"/>
    <property type="evidence" value="ECO:0007669"/>
    <property type="project" value="UniProtKB-KW"/>
</dbReference>
<dbReference type="AlphaFoldDB" id="A0A150J304"/>
<comment type="caution">
    <text evidence="4">The sequence shown here is derived from an EMBL/GenBank/DDBJ whole genome shotgun (WGS) entry which is preliminary data.</text>
</comment>
<dbReference type="PANTHER" id="PTHR10746:SF6">
    <property type="entry name" value="LARGE RIBOSOMAL SUBUNIT PROTEIN UL4M"/>
    <property type="match status" value="1"/>
</dbReference>
<evidence type="ECO:0000256" key="1">
    <source>
        <dbReference type="ARBA" id="ARBA00010528"/>
    </source>
</evidence>
<dbReference type="Pfam" id="PF00573">
    <property type="entry name" value="Ribosomal_L4"/>
    <property type="match status" value="1"/>
</dbReference>
<dbReference type="EMBL" id="LNGD01000062">
    <property type="protein sequence ID" value="KYC51591.1"/>
    <property type="molecule type" value="Genomic_DNA"/>
</dbReference>
<evidence type="ECO:0000256" key="3">
    <source>
        <dbReference type="ARBA" id="ARBA00023274"/>
    </source>
</evidence>
<dbReference type="PATRIC" id="fig|1705564.3.peg.1116"/>
<dbReference type="NCBIfam" id="TIGR03953">
    <property type="entry name" value="rplD_bact"/>
    <property type="match status" value="1"/>
</dbReference>
<dbReference type="InterPro" id="IPR013005">
    <property type="entry name" value="Ribosomal_uL4-like"/>
</dbReference>
<evidence type="ECO:0000313" key="5">
    <source>
        <dbReference type="Proteomes" id="UP000075578"/>
    </source>
</evidence>
<name>A0A150J304_9EURY</name>
<dbReference type="SUPFAM" id="SSF52166">
    <property type="entry name" value="Ribosomal protein L4"/>
    <property type="match status" value="1"/>
</dbReference>
<keyword evidence="3" id="KW-0687">Ribonucleoprotein</keyword>
<dbReference type="Gene3D" id="3.40.1370.10">
    <property type="match status" value="1"/>
</dbReference>
<dbReference type="GO" id="GO:1990904">
    <property type="term" value="C:ribonucleoprotein complex"/>
    <property type="evidence" value="ECO:0007669"/>
    <property type="project" value="UniProtKB-KW"/>
</dbReference>
<evidence type="ECO:0000256" key="2">
    <source>
        <dbReference type="ARBA" id="ARBA00022980"/>
    </source>
</evidence>
<accession>A0A150J304</accession>
<sequence>MKIKVVDVNGKEIKKLELSDEIFGIEPNRYSIYEAIKNELANARQGTVSTKTKAEVVGSGAKPWKQKGTGRARVGTKRNPVWTHGGVAFGPKPRDFSYVLPKKVKRLAYRSVFSMKIKEDNLVVIDKIELKEGKTKEFLTLLKNIIAKEGRYTLVLTDKDLLVKRAARNLPFVKTLSSVRMNVKDLFYSDKIVLTEEAILSVNEILQKDLKEKVKNKE</sequence>
<dbReference type="InterPro" id="IPR002136">
    <property type="entry name" value="Ribosomal_uL4"/>
</dbReference>
<organism evidence="4 5">
    <name type="scientific">Candidatus Methanofastidiosum methylothiophilum</name>
    <dbReference type="NCBI Taxonomy" id="1705564"/>
    <lineage>
        <taxon>Archaea</taxon>
        <taxon>Methanobacteriati</taxon>
        <taxon>Methanobacteriota</taxon>
        <taxon>Stenosarchaea group</taxon>
        <taxon>Candidatus Methanofastidiosia</taxon>
        <taxon>Candidatus Methanofastidiosales</taxon>
        <taxon>Candidatus Methanofastidiosaceae</taxon>
        <taxon>Candidatus Methanofastidiosum</taxon>
    </lineage>
</organism>
<dbReference type="Proteomes" id="UP000075578">
    <property type="component" value="Unassembled WGS sequence"/>
</dbReference>
<dbReference type="HAMAP" id="MF_01328_B">
    <property type="entry name" value="Ribosomal_uL4_B"/>
    <property type="match status" value="1"/>
</dbReference>
<proteinExistence type="inferred from homology"/>
<keyword evidence="2 4" id="KW-0689">Ribosomal protein</keyword>
<dbReference type="GO" id="GO:0006412">
    <property type="term" value="P:translation"/>
    <property type="evidence" value="ECO:0007669"/>
    <property type="project" value="InterPro"/>
</dbReference>
<dbReference type="PANTHER" id="PTHR10746">
    <property type="entry name" value="50S RIBOSOMAL PROTEIN L4"/>
    <property type="match status" value="1"/>
</dbReference>
<evidence type="ECO:0000313" key="4">
    <source>
        <dbReference type="EMBL" id="KYC51591.1"/>
    </source>
</evidence>
<gene>
    <name evidence="4" type="ORF">AMQ74_01078</name>
</gene>
<dbReference type="InterPro" id="IPR023574">
    <property type="entry name" value="Ribosomal_uL4_dom_sf"/>
</dbReference>
<comment type="similarity">
    <text evidence="1">Belongs to the universal ribosomal protein uL4 family.</text>
</comment>
<protein>
    <submittedName>
        <fullName evidence="4">50S ribosomal protein L4</fullName>
    </submittedName>
</protein>
<reference evidence="4 5" key="1">
    <citation type="journal article" date="2016" name="ISME J.">
        <title>Chasing the elusive Euryarchaeota class WSA2: genomes reveal a uniquely fastidious methyl-reducing methanogen.</title>
        <authorList>
            <person name="Nobu M.K."/>
            <person name="Narihiro T."/>
            <person name="Kuroda K."/>
            <person name="Mei R."/>
            <person name="Liu W.T."/>
        </authorList>
    </citation>
    <scope>NUCLEOTIDE SEQUENCE [LARGE SCALE GENOMIC DNA]</scope>
    <source>
        <strain evidence="4">U1lsi0528_Bin089</strain>
    </source>
</reference>
<dbReference type="GO" id="GO:0003735">
    <property type="term" value="F:structural constituent of ribosome"/>
    <property type="evidence" value="ECO:0007669"/>
    <property type="project" value="InterPro"/>
</dbReference>